<dbReference type="SUPFAM" id="SSF52821">
    <property type="entry name" value="Rhodanese/Cell cycle control phosphatase"/>
    <property type="match status" value="1"/>
</dbReference>
<dbReference type="Pfam" id="PF00581">
    <property type="entry name" value="Rhodanese"/>
    <property type="match status" value="1"/>
</dbReference>
<dbReference type="CDD" id="cd00158">
    <property type="entry name" value="RHOD"/>
    <property type="match status" value="1"/>
</dbReference>
<protein>
    <recommendedName>
        <fullName evidence="1">Rhodanese domain-containing protein</fullName>
    </recommendedName>
</protein>
<evidence type="ECO:0000259" key="1">
    <source>
        <dbReference type="PROSITE" id="PS50206"/>
    </source>
</evidence>
<gene>
    <name evidence="2" type="ORF">C7B46_19705</name>
</gene>
<sequence length="109" mass="11773">MAVSQMNMTDFIAHWEQGGFILDVREPEEHILGVVPGAFLLPLGRVVAHAHTLPKSERVAVICRSGQRSDQAAAYLCQLGFDAVNVQGGMLAWNGPLSFPELPRGMSGT</sequence>
<proteinExistence type="predicted"/>
<dbReference type="PROSITE" id="PS50206">
    <property type="entry name" value="RHODANESE_3"/>
    <property type="match status" value="1"/>
</dbReference>
<dbReference type="SMART" id="SM00450">
    <property type="entry name" value="RHOD"/>
    <property type="match status" value="1"/>
</dbReference>
<dbReference type="AlphaFoldDB" id="A0A2T2WXD7"/>
<reference evidence="2 3" key="1">
    <citation type="journal article" date="2014" name="BMC Genomics">
        <title>Comparison of environmental and isolate Sulfobacillus genomes reveals diverse carbon, sulfur, nitrogen, and hydrogen metabolisms.</title>
        <authorList>
            <person name="Justice N.B."/>
            <person name="Norman A."/>
            <person name="Brown C.T."/>
            <person name="Singh A."/>
            <person name="Thomas B.C."/>
            <person name="Banfield J.F."/>
        </authorList>
    </citation>
    <scope>NUCLEOTIDE SEQUENCE [LARGE SCALE GENOMIC DNA]</scope>
    <source>
        <strain evidence="2">AMDSBA4</strain>
    </source>
</reference>
<feature type="domain" description="Rhodanese" evidence="1">
    <location>
        <begin position="21"/>
        <end position="99"/>
    </location>
</feature>
<evidence type="ECO:0000313" key="2">
    <source>
        <dbReference type="EMBL" id="PSR26891.1"/>
    </source>
</evidence>
<dbReference type="Proteomes" id="UP000242972">
    <property type="component" value="Unassembled WGS sequence"/>
</dbReference>
<comment type="caution">
    <text evidence="2">The sequence shown here is derived from an EMBL/GenBank/DDBJ whole genome shotgun (WGS) entry which is preliminary data.</text>
</comment>
<dbReference type="EMBL" id="PXYW01000117">
    <property type="protein sequence ID" value="PSR26891.1"/>
    <property type="molecule type" value="Genomic_DNA"/>
</dbReference>
<dbReference type="PANTHER" id="PTHR43031">
    <property type="entry name" value="FAD-DEPENDENT OXIDOREDUCTASE"/>
    <property type="match status" value="1"/>
</dbReference>
<dbReference type="PANTHER" id="PTHR43031:SF16">
    <property type="entry name" value="OXIDOREDUCTASE"/>
    <property type="match status" value="1"/>
</dbReference>
<evidence type="ECO:0000313" key="3">
    <source>
        <dbReference type="Proteomes" id="UP000242972"/>
    </source>
</evidence>
<name>A0A2T2WXD7_9FIRM</name>
<dbReference type="InterPro" id="IPR001763">
    <property type="entry name" value="Rhodanese-like_dom"/>
</dbReference>
<accession>A0A2T2WXD7</accession>
<dbReference type="InterPro" id="IPR036873">
    <property type="entry name" value="Rhodanese-like_dom_sf"/>
</dbReference>
<dbReference type="Gene3D" id="3.40.250.10">
    <property type="entry name" value="Rhodanese-like domain"/>
    <property type="match status" value="1"/>
</dbReference>
<organism evidence="2 3">
    <name type="scientific">Sulfobacillus benefaciens</name>
    <dbReference type="NCBI Taxonomy" id="453960"/>
    <lineage>
        <taxon>Bacteria</taxon>
        <taxon>Bacillati</taxon>
        <taxon>Bacillota</taxon>
        <taxon>Clostridia</taxon>
        <taxon>Eubacteriales</taxon>
        <taxon>Clostridiales Family XVII. Incertae Sedis</taxon>
        <taxon>Sulfobacillus</taxon>
    </lineage>
</organism>
<dbReference type="InterPro" id="IPR050229">
    <property type="entry name" value="GlpE_sulfurtransferase"/>
</dbReference>